<accession>A0A2N1MYY1</accession>
<sequence length="171" mass="20054">MKITNSANNNIFTHQNIVGLVPLSQHLCIAQYSKFIIRINSQDWDGISMEIMLKNAQLRIELQGCILVDHTELILKINLQNNFNFKLLKSFKDQMFSFRPTHFTTWNLITQHQHTIISILHTSVDMGYTNFRKLEQSRIKTIESFIKRPAKLLDINFLNHITHNNSVNMLF</sequence>
<dbReference type="AlphaFoldDB" id="A0A2N1MYY1"/>
<dbReference type="EMBL" id="LLXL01001040">
    <property type="protein sequence ID" value="PKK66847.1"/>
    <property type="molecule type" value="Genomic_DNA"/>
</dbReference>
<reference evidence="1 2" key="2">
    <citation type="submission" date="2017-10" db="EMBL/GenBank/DDBJ databases">
        <title>Extensive intraspecific genome diversity in a model arbuscular mycorrhizal fungus.</title>
        <authorList>
            <person name="Chen E.C.H."/>
            <person name="Morin E."/>
            <person name="Baudet D."/>
            <person name="Noel J."/>
            <person name="Ndikumana S."/>
            <person name="Charron P."/>
            <person name="St-Onge C."/>
            <person name="Giorgi J."/>
            <person name="Grigoriev I.V."/>
            <person name="Roux C."/>
            <person name="Martin F.M."/>
            <person name="Corradi N."/>
        </authorList>
    </citation>
    <scope>NUCLEOTIDE SEQUENCE [LARGE SCALE GENOMIC DNA]</scope>
    <source>
        <strain evidence="1 2">C2</strain>
    </source>
</reference>
<organism evidence="1 2">
    <name type="scientific">Rhizophagus irregularis</name>
    <dbReference type="NCBI Taxonomy" id="588596"/>
    <lineage>
        <taxon>Eukaryota</taxon>
        <taxon>Fungi</taxon>
        <taxon>Fungi incertae sedis</taxon>
        <taxon>Mucoromycota</taxon>
        <taxon>Glomeromycotina</taxon>
        <taxon>Glomeromycetes</taxon>
        <taxon>Glomerales</taxon>
        <taxon>Glomeraceae</taxon>
        <taxon>Rhizophagus</taxon>
    </lineage>
</organism>
<evidence type="ECO:0000313" key="1">
    <source>
        <dbReference type="EMBL" id="PKK66847.1"/>
    </source>
</evidence>
<dbReference type="VEuPathDB" id="FungiDB:RhiirFUN_017075"/>
<dbReference type="VEuPathDB" id="FungiDB:RhiirA1_403076"/>
<gene>
    <name evidence="1" type="ORF">RhiirC2_784295</name>
</gene>
<dbReference type="VEuPathDB" id="FungiDB:FUN_019944"/>
<proteinExistence type="predicted"/>
<dbReference type="Proteomes" id="UP000233469">
    <property type="component" value="Unassembled WGS sequence"/>
</dbReference>
<reference evidence="1 2" key="1">
    <citation type="submission" date="2016-04" db="EMBL/GenBank/DDBJ databases">
        <title>Genome analyses suggest a sexual origin of heterokaryosis in a supposedly ancient asexual fungus.</title>
        <authorList>
            <person name="Ropars J."/>
            <person name="Sedzielewska K."/>
            <person name="Noel J."/>
            <person name="Charron P."/>
            <person name="Farinelli L."/>
            <person name="Marton T."/>
            <person name="Kruger M."/>
            <person name="Pelin A."/>
            <person name="Brachmann A."/>
            <person name="Corradi N."/>
        </authorList>
    </citation>
    <scope>NUCLEOTIDE SEQUENCE [LARGE SCALE GENOMIC DNA]</scope>
    <source>
        <strain evidence="1 2">C2</strain>
    </source>
</reference>
<name>A0A2N1MYY1_9GLOM</name>
<protein>
    <submittedName>
        <fullName evidence="1">Uncharacterized protein</fullName>
    </submittedName>
</protein>
<evidence type="ECO:0000313" key="2">
    <source>
        <dbReference type="Proteomes" id="UP000233469"/>
    </source>
</evidence>
<comment type="caution">
    <text evidence="1">The sequence shown here is derived from an EMBL/GenBank/DDBJ whole genome shotgun (WGS) entry which is preliminary data.</text>
</comment>